<dbReference type="SUPFAM" id="SSF46894">
    <property type="entry name" value="C-terminal effector domain of the bipartite response regulators"/>
    <property type="match status" value="1"/>
</dbReference>
<dbReference type="InterPro" id="IPR036388">
    <property type="entry name" value="WH-like_DNA-bd_sf"/>
</dbReference>
<dbReference type="InterPro" id="IPR001867">
    <property type="entry name" value="OmpR/PhoB-type_DNA-bd"/>
</dbReference>
<dbReference type="PANTHER" id="PTHR47691">
    <property type="entry name" value="REGULATOR-RELATED"/>
    <property type="match status" value="1"/>
</dbReference>
<dbReference type="InterPro" id="IPR016032">
    <property type="entry name" value="Sig_transdc_resp-reg_C-effctor"/>
</dbReference>
<dbReference type="RefSeq" id="WP_257719187.1">
    <property type="nucleotide sequence ID" value="NZ_JANJOU010000036.1"/>
</dbReference>
<evidence type="ECO:0000259" key="3">
    <source>
        <dbReference type="PROSITE" id="PS51755"/>
    </source>
</evidence>
<dbReference type="EMBL" id="JANJOU010000036">
    <property type="protein sequence ID" value="MCR0985541.1"/>
    <property type="molecule type" value="Genomic_DNA"/>
</dbReference>
<evidence type="ECO:0000313" key="4">
    <source>
        <dbReference type="EMBL" id="MCR0985541.1"/>
    </source>
</evidence>
<gene>
    <name evidence="4" type="ORF">NRP21_26160</name>
</gene>
<dbReference type="Pfam" id="PF00486">
    <property type="entry name" value="Trans_reg_C"/>
    <property type="match status" value="1"/>
</dbReference>
<name>A0ABT1XBP4_9PROT</name>
<dbReference type="Gene3D" id="3.40.50.300">
    <property type="entry name" value="P-loop containing nucleotide triphosphate hydrolases"/>
    <property type="match status" value="1"/>
</dbReference>
<dbReference type="PROSITE" id="PS51755">
    <property type="entry name" value="OMPR_PHOB"/>
    <property type="match status" value="1"/>
</dbReference>
<reference evidence="4 5" key="1">
    <citation type="submission" date="2022-06" db="EMBL/GenBank/DDBJ databases">
        <title>Roseomonas CN29.</title>
        <authorList>
            <person name="Cheng Y."/>
            <person name="He X."/>
        </authorList>
    </citation>
    <scope>NUCLEOTIDE SEQUENCE [LARGE SCALE GENOMIC DNA]</scope>
    <source>
        <strain evidence="4 5">CN29</strain>
    </source>
</reference>
<sequence>MTAADEPLAFGDFLFHPAARTLLLNGTPVALGGPARSLLAALLAEPGHVVSATALMESAWPGGARGEANLRVQMTALRKALAAVPEGQGAILNIPGRGYQFTLPVRRLSAPPVLAGLPDEESGRPPPLLTRLIGRERELALLAERLEDRRLVTLAGIGGIGKTSLALAAAGDWAARHGRRLRFLDLTALSDPALLPAAAGAALGLGTPGLDPVEEIGAALRGETMLILDSAEHLAEATARLSERLLKRSPALRLLVTSREPLGAAGEWLHRLAPLEVPPETEPRDAAEVMAYPAAQLFVERASARLGGFSPKDSDAAGLALLCRKLDGLPLAITLAASRIDMFGIAGLAAGMADLLAAPGPSRRSTPGRHRTMRATLDWSHDALSPADQCLLRRLSVFRGPFSITSALTVMGEDLSFDAGRALLRLETKSLLHRVEGGEDDEGPLRRLLATTRAYAAEKLEASGEAPALHRLHALHVLERVGAAEATRPGMSSAAWRTAHAGLADDLRAAVDWAFGPEGEVEIGLRLLAGSGPLWLELNLAAEYRHRLELALSRLAASGQGETLAALRLHVAAGMTILRNTGEVALVAEPLRRAIEIADRIGEAGAAIRAVGGLWMACIMAGDAAGAARLSAEMDARIPPGTPPDSDLRQAHHRVAGLTLHYAGDQGEARRHADLAMRHLRGRLDTSPYGLMIDQAAAVHVLDARLLWLDGRFDGARAAAEAALAAAEAAEDALSLCYALTQAGIPVAVWTGDPEAPARVERLAATAQRHRMPYWHGWSRCFASLFVRPGEAPGLPRELELTPYHLEVVATMNPALADSATIARAEAGQAAWCAPELLRAKAENLLRRAGSEPGAMRAAERVLREALALAERQALRAWALRSATSLARLWRGQGEHGRAEDLLAPLLVTFDEGRDMPDLVAARRALEAA</sequence>
<comment type="caution">
    <text evidence="4">The sequence shown here is derived from an EMBL/GenBank/DDBJ whole genome shotgun (WGS) entry which is preliminary data.</text>
</comment>
<feature type="DNA-binding region" description="OmpR/PhoB-type" evidence="2">
    <location>
        <begin position="5"/>
        <end position="103"/>
    </location>
</feature>
<proteinExistence type="predicted"/>
<dbReference type="Pfam" id="PF25872">
    <property type="entry name" value="HTH_77"/>
    <property type="match status" value="1"/>
</dbReference>
<evidence type="ECO:0000256" key="1">
    <source>
        <dbReference type="ARBA" id="ARBA00023125"/>
    </source>
</evidence>
<dbReference type="PRINTS" id="PR00364">
    <property type="entry name" value="DISEASERSIST"/>
</dbReference>
<dbReference type="PANTHER" id="PTHR47691:SF3">
    <property type="entry name" value="HTH-TYPE TRANSCRIPTIONAL REGULATOR RV0890C-RELATED"/>
    <property type="match status" value="1"/>
</dbReference>
<evidence type="ECO:0000313" key="5">
    <source>
        <dbReference type="Proteomes" id="UP001524642"/>
    </source>
</evidence>
<dbReference type="Proteomes" id="UP001524642">
    <property type="component" value="Unassembled WGS sequence"/>
</dbReference>
<dbReference type="SMART" id="SM00862">
    <property type="entry name" value="Trans_reg_C"/>
    <property type="match status" value="1"/>
</dbReference>
<dbReference type="Gene3D" id="1.10.10.10">
    <property type="entry name" value="Winged helix-like DNA-binding domain superfamily/Winged helix DNA-binding domain"/>
    <property type="match status" value="1"/>
</dbReference>
<dbReference type="SUPFAM" id="SSF52540">
    <property type="entry name" value="P-loop containing nucleoside triphosphate hydrolases"/>
    <property type="match status" value="1"/>
</dbReference>
<organism evidence="4 5">
    <name type="scientific">Roseomonas populi</name>
    <dbReference type="NCBI Taxonomy" id="3121582"/>
    <lineage>
        <taxon>Bacteria</taxon>
        <taxon>Pseudomonadati</taxon>
        <taxon>Pseudomonadota</taxon>
        <taxon>Alphaproteobacteria</taxon>
        <taxon>Acetobacterales</taxon>
        <taxon>Roseomonadaceae</taxon>
        <taxon>Roseomonas</taxon>
    </lineage>
</organism>
<dbReference type="InterPro" id="IPR058852">
    <property type="entry name" value="HTH_77"/>
</dbReference>
<protein>
    <submittedName>
        <fullName evidence="4">Winged helix-turn-helix domain-containing protein</fullName>
    </submittedName>
</protein>
<dbReference type="InterPro" id="IPR027417">
    <property type="entry name" value="P-loop_NTPase"/>
</dbReference>
<accession>A0ABT1XBP4</accession>
<feature type="domain" description="OmpR/PhoB-type" evidence="3">
    <location>
        <begin position="5"/>
        <end position="103"/>
    </location>
</feature>
<keyword evidence="1 2" id="KW-0238">DNA-binding</keyword>
<evidence type="ECO:0000256" key="2">
    <source>
        <dbReference type="PROSITE-ProRule" id="PRU01091"/>
    </source>
</evidence>
<keyword evidence="5" id="KW-1185">Reference proteome</keyword>